<dbReference type="InterPro" id="IPR001680">
    <property type="entry name" value="WD40_rpt"/>
</dbReference>
<evidence type="ECO:0000256" key="2">
    <source>
        <dbReference type="ARBA" id="ARBA00022737"/>
    </source>
</evidence>
<keyword evidence="2" id="KW-0677">Repeat</keyword>
<dbReference type="SMART" id="SM00320">
    <property type="entry name" value="WD40"/>
    <property type="match status" value="6"/>
</dbReference>
<reference evidence="5 6" key="1">
    <citation type="submission" date="2021-05" db="EMBL/GenBank/DDBJ databases">
        <authorList>
            <person name="Zahm M."/>
            <person name="Klopp C."/>
            <person name="Cabau C."/>
            <person name="Kuhl H."/>
            <person name="Suciu R."/>
            <person name="Ciorpac M."/>
            <person name="Holostenco D."/>
            <person name="Gessner J."/>
            <person name="Wuertz S."/>
            <person name="Hohne C."/>
            <person name="Stock M."/>
            <person name="Gislard M."/>
            <person name="Lluch J."/>
            <person name="Milhes M."/>
            <person name="Lampietro C."/>
            <person name="Lopez Roques C."/>
            <person name="Donnadieu C."/>
            <person name="Du K."/>
            <person name="Schartl M."/>
            <person name="Guiguen Y."/>
        </authorList>
    </citation>
    <scope>NUCLEOTIDE SEQUENCE [LARGE SCALE GENOMIC DNA]</scope>
    <source>
        <strain evidence="5">Hh-F2</strain>
        <tissue evidence="5">Blood</tissue>
    </source>
</reference>
<gene>
    <name evidence="5" type="ORF">HHUSO_G20841</name>
</gene>
<feature type="repeat" description="WD" evidence="3">
    <location>
        <begin position="274"/>
        <end position="318"/>
    </location>
</feature>
<dbReference type="InterPro" id="IPR042453">
    <property type="entry name" value="WDR53"/>
</dbReference>
<sequence length="397" mass="42941">MLAIHVHCRTTHNTERQRICLFRNFNGEQYVLRTTDPGSMAWKWCDGHSLPVLCVGAGADGLLASGAEGGELTVWSDEGTPIGQLKLEGGDDVTCATFSPSSPNKLYVSHGEAISILDARALKEPVDRFRVSEDEINCLSVNETDSLIAAADDSGSIKILDLSSGKVARSLRKHTNICSSVAFRPQRPQCLVSCGLDMQVMLWNLQKARPLWVLNLQELGEEEQQQCAGQLFNPPLAHAITVATCGNTFACGSEDGSIHVFKVTGTRFERQAGFKGHSQGVSQVHFVNFLSHPHWLVSGGNDGKVLLWDASAGSATVSKGQAKGGHRRKAKSVKDQSASKEGADHNTELEVNAFSPKLSINHEEKVNWICPAQLKGEGWIIVADQSSSLSVYPITGL</sequence>
<dbReference type="Pfam" id="PF00400">
    <property type="entry name" value="WD40"/>
    <property type="match status" value="3"/>
</dbReference>
<keyword evidence="6" id="KW-1185">Reference proteome</keyword>
<dbReference type="EMBL" id="JAHFZB010000019">
    <property type="protein sequence ID" value="KAK6478510.1"/>
    <property type="molecule type" value="Genomic_DNA"/>
</dbReference>
<feature type="repeat" description="WD" evidence="3">
    <location>
        <begin position="171"/>
        <end position="213"/>
    </location>
</feature>
<accession>A0ABR0Z241</accession>
<evidence type="ECO:0000313" key="6">
    <source>
        <dbReference type="Proteomes" id="UP001369086"/>
    </source>
</evidence>
<evidence type="ECO:0000313" key="5">
    <source>
        <dbReference type="EMBL" id="KAK6478510.1"/>
    </source>
</evidence>
<protein>
    <submittedName>
        <fullName evidence="5">WD repeat-containing protein 53-like isoform X1</fullName>
    </submittedName>
</protein>
<dbReference type="SUPFAM" id="SSF50978">
    <property type="entry name" value="WD40 repeat-like"/>
    <property type="match status" value="1"/>
</dbReference>
<evidence type="ECO:0000256" key="4">
    <source>
        <dbReference type="SAM" id="MobiDB-lite"/>
    </source>
</evidence>
<dbReference type="PANTHER" id="PTHR44666">
    <property type="entry name" value="WD REPEAT-CONTAINING PROTEIN 53"/>
    <property type="match status" value="1"/>
</dbReference>
<proteinExistence type="predicted"/>
<organism evidence="5 6">
    <name type="scientific">Huso huso</name>
    <name type="common">Beluga</name>
    <name type="synonym">Acipenser huso</name>
    <dbReference type="NCBI Taxonomy" id="61971"/>
    <lineage>
        <taxon>Eukaryota</taxon>
        <taxon>Metazoa</taxon>
        <taxon>Chordata</taxon>
        <taxon>Craniata</taxon>
        <taxon>Vertebrata</taxon>
        <taxon>Euteleostomi</taxon>
        <taxon>Actinopterygii</taxon>
        <taxon>Chondrostei</taxon>
        <taxon>Acipenseriformes</taxon>
        <taxon>Acipenseridae</taxon>
        <taxon>Huso</taxon>
    </lineage>
</organism>
<dbReference type="PROSITE" id="PS50082">
    <property type="entry name" value="WD_REPEATS_2"/>
    <property type="match status" value="2"/>
</dbReference>
<name>A0ABR0Z241_HUSHU</name>
<feature type="region of interest" description="Disordered" evidence="4">
    <location>
        <begin position="317"/>
        <end position="346"/>
    </location>
</feature>
<dbReference type="InterPro" id="IPR019775">
    <property type="entry name" value="WD40_repeat_CS"/>
</dbReference>
<evidence type="ECO:0000256" key="3">
    <source>
        <dbReference type="PROSITE-ProRule" id="PRU00221"/>
    </source>
</evidence>
<dbReference type="PROSITE" id="PS00678">
    <property type="entry name" value="WD_REPEATS_1"/>
    <property type="match status" value="1"/>
</dbReference>
<dbReference type="InterPro" id="IPR036322">
    <property type="entry name" value="WD40_repeat_dom_sf"/>
</dbReference>
<comment type="caution">
    <text evidence="5">The sequence shown here is derived from an EMBL/GenBank/DDBJ whole genome shotgun (WGS) entry which is preliminary data.</text>
</comment>
<dbReference type="Proteomes" id="UP001369086">
    <property type="component" value="Unassembled WGS sequence"/>
</dbReference>
<dbReference type="InterPro" id="IPR015943">
    <property type="entry name" value="WD40/YVTN_repeat-like_dom_sf"/>
</dbReference>
<evidence type="ECO:0000256" key="1">
    <source>
        <dbReference type="ARBA" id="ARBA00022574"/>
    </source>
</evidence>
<dbReference type="Gene3D" id="2.130.10.10">
    <property type="entry name" value="YVTN repeat-like/Quinoprotein amine dehydrogenase"/>
    <property type="match status" value="2"/>
</dbReference>
<dbReference type="PROSITE" id="PS50294">
    <property type="entry name" value="WD_REPEATS_REGION"/>
    <property type="match status" value="1"/>
</dbReference>
<dbReference type="PANTHER" id="PTHR44666:SF1">
    <property type="entry name" value="WD REPEAT-CONTAINING PROTEIN 53"/>
    <property type="match status" value="1"/>
</dbReference>
<feature type="compositionally biased region" description="Basic and acidic residues" evidence="4">
    <location>
        <begin position="332"/>
        <end position="346"/>
    </location>
</feature>
<keyword evidence="1 3" id="KW-0853">WD repeat</keyword>